<keyword evidence="1" id="KW-0732">Signal</keyword>
<dbReference type="EMBL" id="JACAZH010000001">
    <property type="protein sequence ID" value="KAF7378488.1"/>
    <property type="molecule type" value="Genomic_DNA"/>
</dbReference>
<evidence type="ECO:0000313" key="3">
    <source>
        <dbReference type="Proteomes" id="UP000623467"/>
    </source>
</evidence>
<feature type="chain" id="PRO_5034179921" evidence="1">
    <location>
        <begin position="24"/>
        <end position="183"/>
    </location>
</feature>
<gene>
    <name evidence="2" type="ORF">MSAN_00276200</name>
</gene>
<dbReference type="PROSITE" id="PS51257">
    <property type="entry name" value="PROKAR_LIPOPROTEIN"/>
    <property type="match status" value="1"/>
</dbReference>
<dbReference type="Proteomes" id="UP000623467">
    <property type="component" value="Unassembled WGS sequence"/>
</dbReference>
<protein>
    <submittedName>
        <fullName evidence="2">Uncharacterized protein</fullName>
    </submittedName>
</protein>
<organism evidence="2 3">
    <name type="scientific">Mycena sanguinolenta</name>
    <dbReference type="NCBI Taxonomy" id="230812"/>
    <lineage>
        <taxon>Eukaryota</taxon>
        <taxon>Fungi</taxon>
        <taxon>Dikarya</taxon>
        <taxon>Basidiomycota</taxon>
        <taxon>Agaricomycotina</taxon>
        <taxon>Agaricomycetes</taxon>
        <taxon>Agaricomycetidae</taxon>
        <taxon>Agaricales</taxon>
        <taxon>Marasmiineae</taxon>
        <taxon>Mycenaceae</taxon>
        <taxon>Mycena</taxon>
    </lineage>
</organism>
<proteinExistence type="predicted"/>
<keyword evidence="3" id="KW-1185">Reference proteome</keyword>
<name>A0A8H6ZGD2_9AGAR</name>
<dbReference type="AlphaFoldDB" id="A0A8H6ZGD2"/>
<reference evidence="2" key="1">
    <citation type="submission" date="2020-05" db="EMBL/GenBank/DDBJ databases">
        <title>Mycena genomes resolve the evolution of fungal bioluminescence.</title>
        <authorList>
            <person name="Tsai I.J."/>
        </authorList>
    </citation>
    <scope>NUCLEOTIDE SEQUENCE</scope>
    <source>
        <strain evidence="2">160909Yilan</strain>
    </source>
</reference>
<evidence type="ECO:0000313" key="2">
    <source>
        <dbReference type="EMBL" id="KAF7378488.1"/>
    </source>
</evidence>
<dbReference type="OrthoDB" id="2920504at2759"/>
<feature type="signal peptide" evidence="1">
    <location>
        <begin position="1"/>
        <end position="23"/>
    </location>
</feature>
<sequence>MLSARLSCAFVVLVAASLSFASCNPNFDGHPVSILYADNAGLEELAVASDTAGANIITKAVDDLNPEFLVENSGHFPTSYLIKDQANHNLAVFAVQAPRSPPALKLETIDNTGEDERQYWLISCDICNSVVPSGGVFGVGCQIANSYVTGFCIQQPGVLGQPPVLRGCSGGSNQKFNFRREFP</sequence>
<evidence type="ECO:0000256" key="1">
    <source>
        <dbReference type="SAM" id="SignalP"/>
    </source>
</evidence>
<accession>A0A8H6ZGD2</accession>
<comment type="caution">
    <text evidence="2">The sequence shown here is derived from an EMBL/GenBank/DDBJ whole genome shotgun (WGS) entry which is preliminary data.</text>
</comment>